<dbReference type="InterPro" id="IPR042521">
    <property type="entry name" value="DYRK"/>
</dbReference>
<evidence type="ECO:0000256" key="8">
    <source>
        <dbReference type="ARBA" id="ARBA00049003"/>
    </source>
</evidence>
<dbReference type="VEuPathDB" id="TriTrypDB:BCY84_16893"/>
<dbReference type="VEuPathDB" id="TriTrypDB:TcCL_ESM08774"/>
<dbReference type="SMART" id="SM00220">
    <property type="entry name" value="S_TKc"/>
    <property type="match status" value="1"/>
</dbReference>
<dbReference type="Pfam" id="PF00069">
    <property type="entry name" value="Pkinase"/>
    <property type="match status" value="1"/>
</dbReference>
<evidence type="ECO:0000313" key="14">
    <source>
        <dbReference type="EMBL" id="PWU89323.1"/>
    </source>
</evidence>
<dbReference type="VEuPathDB" id="TriTrypDB:TCDM_09067"/>
<evidence type="ECO:0000256" key="3">
    <source>
        <dbReference type="ARBA" id="ARBA00022527"/>
    </source>
</evidence>
<evidence type="ECO:0000256" key="9">
    <source>
        <dbReference type="ARBA" id="ARBA00049308"/>
    </source>
</evidence>
<evidence type="ECO:0000256" key="7">
    <source>
        <dbReference type="ARBA" id="ARBA00022840"/>
    </source>
</evidence>
<dbReference type="Proteomes" id="UP000246121">
    <property type="component" value="Unassembled WGS sequence"/>
</dbReference>
<dbReference type="VEuPathDB" id="TriTrypDB:C3747_23g108"/>
<comment type="caution">
    <text evidence="14">The sequence shown here is derived from an EMBL/GenBank/DDBJ whole genome shotgun (WGS) entry which is preliminary data.</text>
</comment>
<evidence type="ECO:0000256" key="4">
    <source>
        <dbReference type="ARBA" id="ARBA00022679"/>
    </source>
</evidence>
<reference evidence="14 15" key="1">
    <citation type="journal article" date="2018" name="Microb. Genom.">
        <title>Expanding an expanded genome: long-read sequencing of Trypanosoma cruzi.</title>
        <authorList>
            <person name="Berna L."/>
            <person name="Rodriguez M."/>
            <person name="Chiribao M.L."/>
            <person name="Parodi-Talice A."/>
            <person name="Pita S."/>
            <person name="Rijo G."/>
            <person name="Alvarez-Valin F."/>
            <person name="Robello C."/>
        </authorList>
    </citation>
    <scope>NUCLEOTIDE SEQUENCE [LARGE SCALE GENOMIC DNA]</scope>
    <source>
        <strain evidence="14 15">Dm28c</strain>
    </source>
</reference>
<dbReference type="VEuPathDB" id="TriTrypDB:Tc_MARK_7711"/>
<dbReference type="PROSITE" id="PS00107">
    <property type="entry name" value="PROTEIN_KINASE_ATP"/>
    <property type="match status" value="1"/>
</dbReference>
<dbReference type="PANTHER" id="PTHR24058:SF22">
    <property type="entry name" value="DUAL SPECIFICITY TYROSINE-PHOSPHORYLATION-REGULATED KINASE 4"/>
    <property type="match status" value="1"/>
</dbReference>
<dbReference type="VEuPathDB" id="TriTrypDB:ECC02_001564"/>
<evidence type="ECO:0000256" key="11">
    <source>
        <dbReference type="PROSITE-ProRule" id="PRU10141"/>
    </source>
</evidence>
<dbReference type="GO" id="GO:0005737">
    <property type="term" value="C:cytoplasm"/>
    <property type="evidence" value="ECO:0007669"/>
    <property type="project" value="TreeGrafter"/>
</dbReference>
<accession>A0A2V2V4Q0</accession>
<keyword evidence="5 11" id="KW-0547">Nucleotide-binding</keyword>
<evidence type="ECO:0000256" key="2">
    <source>
        <dbReference type="ARBA" id="ARBA00013203"/>
    </source>
</evidence>
<dbReference type="GO" id="GO:0004712">
    <property type="term" value="F:protein serine/threonine/tyrosine kinase activity"/>
    <property type="evidence" value="ECO:0007669"/>
    <property type="project" value="UniProtKB-EC"/>
</dbReference>
<dbReference type="GO" id="GO:0005524">
    <property type="term" value="F:ATP binding"/>
    <property type="evidence" value="ECO:0007669"/>
    <property type="project" value="UniProtKB-UniRule"/>
</dbReference>
<dbReference type="VEuPathDB" id="TriTrypDB:TcCLB.508909.90"/>
<feature type="domain" description="Protein kinase" evidence="13">
    <location>
        <begin position="280"/>
        <end position="722"/>
    </location>
</feature>
<dbReference type="VEuPathDB" id="TriTrypDB:C4B63_61g59"/>
<dbReference type="VEuPathDB" id="TriTrypDB:ECC02_001566"/>
<evidence type="ECO:0000256" key="10">
    <source>
        <dbReference type="ARBA" id="ARBA00051680"/>
    </source>
</evidence>
<keyword evidence="4" id="KW-0808">Transferase</keyword>
<comment type="catalytic activity">
    <reaction evidence="9">
        <text>L-threonyl-[protein] + ATP = O-phospho-L-threonyl-[protein] + ADP + H(+)</text>
        <dbReference type="Rhea" id="RHEA:46608"/>
        <dbReference type="Rhea" id="RHEA-COMP:11060"/>
        <dbReference type="Rhea" id="RHEA-COMP:11605"/>
        <dbReference type="ChEBI" id="CHEBI:15378"/>
        <dbReference type="ChEBI" id="CHEBI:30013"/>
        <dbReference type="ChEBI" id="CHEBI:30616"/>
        <dbReference type="ChEBI" id="CHEBI:61977"/>
        <dbReference type="ChEBI" id="CHEBI:456216"/>
        <dbReference type="EC" id="2.7.12.1"/>
    </reaction>
</comment>
<keyword evidence="3" id="KW-0723">Serine/threonine-protein kinase</keyword>
<dbReference type="SUPFAM" id="SSF56112">
    <property type="entry name" value="Protein kinase-like (PK-like)"/>
    <property type="match status" value="1"/>
</dbReference>
<dbReference type="InterPro" id="IPR000719">
    <property type="entry name" value="Prot_kinase_dom"/>
</dbReference>
<feature type="compositionally biased region" description="Polar residues" evidence="12">
    <location>
        <begin position="8"/>
        <end position="23"/>
    </location>
</feature>
<evidence type="ECO:0000259" key="13">
    <source>
        <dbReference type="PROSITE" id="PS50011"/>
    </source>
</evidence>
<organism evidence="14 15">
    <name type="scientific">Trypanosoma cruzi</name>
    <dbReference type="NCBI Taxonomy" id="5693"/>
    <lineage>
        <taxon>Eukaryota</taxon>
        <taxon>Discoba</taxon>
        <taxon>Euglenozoa</taxon>
        <taxon>Kinetoplastea</taxon>
        <taxon>Metakinetoplastina</taxon>
        <taxon>Trypanosomatida</taxon>
        <taxon>Trypanosomatidae</taxon>
        <taxon>Trypanosoma</taxon>
        <taxon>Schizotrypanum</taxon>
    </lineage>
</organism>
<gene>
    <name evidence="14" type="ORF">C4B63_61g59</name>
</gene>
<protein>
    <recommendedName>
        <fullName evidence="2">dual-specificity kinase</fullName>
        <ecNumber evidence="2">2.7.12.1</ecNumber>
    </recommendedName>
</protein>
<dbReference type="VEuPathDB" id="TriTrypDB:TCSYLVIO_009038"/>
<dbReference type="PROSITE" id="PS50011">
    <property type="entry name" value="PROTEIN_KINASE_DOM"/>
    <property type="match status" value="1"/>
</dbReference>
<dbReference type="GO" id="GO:0004674">
    <property type="term" value="F:protein serine/threonine kinase activity"/>
    <property type="evidence" value="ECO:0007669"/>
    <property type="project" value="UniProtKB-KW"/>
</dbReference>
<name>A0A2V2V4Q0_TRYCR</name>
<proteinExistence type="inferred from homology"/>
<dbReference type="GO" id="GO:0005856">
    <property type="term" value="C:cytoskeleton"/>
    <property type="evidence" value="ECO:0007669"/>
    <property type="project" value="TreeGrafter"/>
</dbReference>
<dbReference type="VEuPathDB" id="TriTrypDB:TCDM_09068"/>
<dbReference type="VEuPathDB" id="TriTrypDB:TcG_07329"/>
<evidence type="ECO:0000256" key="1">
    <source>
        <dbReference type="ARBA" id="ARBA00008867"/>
    </source>
</evidence>
<dbReference type="PANTHER" id="PTHR24058">
    <property type="entry name" value="DUAL SPECIFICITY PROTEIN KINASE"/>
    <property type="match status" value="1"/>
</dbReference>
<evidence type="ECO:0000256" key="5">
    <source>
        <dbReference type="ARBA" id="ARBA00022741"/>
    </source>
</evidence>
<comment type="catalytic activity">
    <reaction evidence="8">
        <text>L-seryl-[protein] + ATP = O-phospho-L-seryl-[protein] + ADP + H(+)</text>
        <dbReference type="Rhea" id="RHEA:17989"/>
        <dbReference type="Rhea" id="RHEA-COMP:9863"/>
        <dbReference type="Rhea" id="RHEA-COMP:11604"/>
        <dbReference type="ChEBI" id="CHEBI:15378"/>
        <dbReference type="ChEBI" id="CHEBI:29999"/>
        <dbReference type="ChEBI" id="CHEBI:30616"/>
        <dbReference type="ChEBI" id="CHEBI:83421"/>
        <dbReference type="ChEBI" id="CHEBI:456216"/>
        <dbReference type="EC" id="2.7.12.1"/>
    </reaction>
</comment>
<dbReference type="VEuPathDB" id="TriTrypDB:TcBrA4_0032250"/>
<sequence>MSDVAQVGNLSGLNATTRSPSRLTESKEGEWSDLDQAELERCFIETQQSSATPESLCFMSILGGVQITTPYNETPIFGATETNKTSCSSTQPNSTVACSLPPVWYGLPRSTPNNSFRLEPLPEVAMDSLQEKKGEKMTRVDPLSSSTLRDSLRGMQPVSLQNETKGSQTEAWKSNPVQPLEGRLQSRQRCKLWTCGRNELPVSPLEALARCGCHLSAYEKEEVLGFQHVYYCGAHAKCATLASMPPSGMKPAKNEPSPLSFDDHDHNYRIIPGDHVGYRFECMEVLGRGTYGIVVRALDYAARPIPKQCALKIAKNLPRYAETLRREADILDFLWHNKPELRRWIPQVLARLTFRSHEILAIPLFGLDIKDLLRVNLFRPMPMALTRAMTAQMVVMLELLSDANVTHADLKPENIALFDRGLSDVTLSPDIQRQISLEEQERDGTKLDDDGDDREHDSPLFLDSINSLSSLHTRGIPGMAASEEIENDGKDDVVTSHIAILDFGAAHVGKSCVYPAQSTFYRAPEVALQLPYGPAIDMWSLGCVVYELATGVPLFVAESDEELLQRHITVLGMPPPEVLQRLHEMRTSSGDVEEKKGKEEEGKMRDFFASLQVERTPNTERPSAQVFNLLQLLHIQEREEAIISNKQTQQMRQQKNHTDTHLAKEAYPLVMATPPSSYDGDDDDDAGETVSTLLLLDFLLGCLMWDPEERLTPDEAKCHPYLLPCFKEGFMRCDGKAPLVRTRSTGMYYLHTHALTRGEVRVLEAAEREYAQRRTKGKVVTNGMHPLMRLNVRHAIQPLRRFTSQRFGDDTSETPLRVSCRSIRPVRIAVGDSLQPYTTKFFDPIEQVEVSIMYFDEI</sequence>
<dbReference type="EC" id="2.7.12.1" evidence="2"/>
<keyword evidence="7 11" id="KW-0067">ATP-binding</keyword>
<dbReference type="Gene3D" id="3.30.10.30">
    <property type="entry name" value="DYRK"/>
    <property type="match status" value="1"/>
</dbReference>
<dbReference type="VEuPathDB" id="TriTrypDB:TcYC6_0048300"/>
<comment type="catalytic activity">
    <reaction evidence="10">
        <text>L-tyrosyl-[protein] + ATP = O-phospho-L-tyrosyl-[protein] + ADP + H(+)</text>
        <dbReference type="Rhea" id="RHEA:10596"/>
        <dbReference type="Rhea" id="RHEA-COMP:10136"/>
        <dbReference type="Rhea" id="RHEA-COMP:20101"/>
        <dbReference type="ChEBI" id="CHEBI:15378"/>
        <dbReference type="ChEBI" id="CHEBI:30616"/>
        <dbReference type="ChEBI" id="CHEBI:46858"/>
        <dbReference type="ChEBI" id="CHEBI:61978"/>
        <dbReference type="ChEBI" id="CHEBI:456216"/>
        <dbReference type="EC" id="2.7.12.1"/>
    </reaction>
</comment>
<feature type="binding site" evidence="11">
    <location>
        <position position="312"/>
    </location>
    <ligand>
        <name>ATP</name>
        <dbReference type="ChEBI" id="CHEBI:30616"/>
    </ligand>
</feature>
<evidence type="ECO:0000256" key="12">
    <source>
        <dbReference type="SAM" id="MobiDB-lite"/>
    </source>
</evidence>
<comment type="similarity">
    <text evidence="1">Belongs to the protein kinase superfamily. CMGC Ser/Thr protein kinase family. MNB/DYRK subfamily.</text>
</comment>
<dbReference type="InterPro" id="IPR050494">
    <property type="entry name" value="Ser_Thr_dual-spec_kinase"/>
</dbReference>
<dbReference type="InterPro" id="IPR011009">
    <property type="entry name" value="Kinase-like_dom_sf"/>
</dbReference>
<evidence type="ECO:0000313" key="15">
    <source>
        <dbReference type="Proteomes" id="UP000246121"/>
    </source>
</evidence>
<feature type="region of interest" description="Disordered" evidence="12">
    <location>
        <begin position="1"/>
        <end position="31"/>
    </location>
</feature>
<dbReference type="VEuPathDB" id="TriTrypDB:TcCLB.506519.60"/>
<dbReference type="InterPro" id="IPR017441">
    <property type="entry name" value="Protein_kinase_ATP_BS"/>
</dbReference>
<dbReference type="EMBL" id="PRFA01000061">
    <property type="protein sequence ID" value="PWU89323.1"/>
    <property type="molecule type" value="Genomic_DNA"/>
</dbReference>
<keyword evidence="6" id="KW-0418">Kinase</keyword>
<evidence type="ECO:0000256" key="6">
    <source>
        <dbReference type="ARBA" id="ARBA00022777"/>
    </source>
</evidence>
<dbReference type="Gene3D" id="3.30.200.20">
    <property type="entry name" value="Phosphorylase Kinase, domain 1"/>
    <property type="match status" value="1"/>
</dbReference>
<dbReference type="Gene3D" id="1.10.510.10">
    <property type="entry name" value="Transferase(Phosphotransferase) domain 1"/>
    <property type="match status" value="1"/>
</dbReference>
<dbReference type="AlphaFoldDB" id="A0A2V2V4Q0"/>